<evidence type="ECO:0000313" key="2">
    <source>
        <dbReference type="EMBL" id="KAK0480324.1"/>
    </source>
</evidence>
<dbReference type="Proteomes" id="UP001175227">
    <property type="component" value="Unassembled WGS sequence"/>
</dbReference>
<accession>A0AA39PA95</accession>
<evidence type="ECO:0000256" key="1">
    <source>
        <dbReference type="SAM" id="Phobius"/>
    </source>
</evidence>
<evidence type="ECO:0000313" key="3">
    <source>
        <dbReference type="Proteomes" id="UP001175227"/>
    </source>
</evidence>
<feature type="transmembrane region" description="Helical" evidence="1">
    <location>
        <begin position="153"/>
        <end position="174"/>
    </location>
</feature>
<keyword evidence="1" id="KW-0472">Membrane</keyword>
<feature type="transmembrane region" description="Helical" evidence="1">
    <location>
        <begin position="121"/>
        <end position="141"/>
    </location>
</feature>
<comment type="caution">
    <text evidence="2">The sequence shown here is derived from an EMBL/GenBank/DDBJ whole genome shotgun (WGS) entry which is preliminary data.</text>
</comment>
<feature type="transmembrane region" description="Helical" evidence="1">
    <location>
        <begin position="194"/>
        <end position="215"/>
    </location>
</feature>
<protein>
    <submittedName>
        <fullName evidence="2">Uncharacterized protein</fullName>
    </submittedName>
</protein>
<sequence>MEYLHLPAPWTSNLDSISRLFHMILFHMKYSTVSDLCFISMLLQMFLYGTYTCLFLEASYLLIFRKKKSRVIIIMIVLNTIMWSVATTNVVMNMYINTTRFLRQNGFENTVIFDEYAVPEIYLQLALEGINIVIGDGVVIWRAWHLWNQRRWILVVSSILLLSTGVTVANLTFALSATTTTLENLFDDPKLSTWGIATMMLTTTTNLFATSLIAYRTWSHHRLLRSLTGKSGIVRLCKQNGIFPLLIESGVFYCCTWLATIIIFVTTSNGITLMLDVISQLTAIYPTLIIILVSMKSTLDIAIQSFEQTRLQPYTGMSPSPPLMHTLRSSLEVDTAAYMPSDGNTGSFPVNSLNSGDTKLESTTLVC</sequence>
<feature type="transmembrane region" description="Helical" evidence="1">
    <location>
        <begin position="245"/>
        <end position="265"/>
    </location>
</feature>
<keyword evidence="1" id="KW-1133">Transmembrane helix</keyword>
<proteinExistence type="predicted"/>
<feature type="transmembrane region" description="Helical" evidence="1">
    <location>
        <begin position="71"/>
        <end position="96"/>
    </location>
</feature>
<name>A0AA39PA95_9AGAR</name>
<dbReference type="AlphaFoldDB" id="A0AA39PA95"/>
<feature type="transmembrane region" description="Helical" evidence="1">
    <location>
        <begin position="38"/>
        <end position="64"/>
    </location>
</feature>
<dbReference type="EMBL" id="JAUEPR010000010">
    <property type="protein sequence ID" value="KAK0480324.1"/>
    <property type="molecule type" value="Genomic_DNA"/>
</dbReference>
<keyword evidence="1" id="KW-0812">Transmembrane</keyword>
<gene>
    <name evidence="2" type="ORF">IW261DRAFT_1477340</name>
</gene>
<reference evidence="2" key="1">
    <citation type="submission" date="2023-06" db="EMBL/GenBank/DDBJ databases">
        <authorList>
            <consortium name="Lawrence Berkeley National Laboratory"/>
            <person name="Ahrendt S."/>
            <person name="Sahu N."/>
            <person name="Indic B."/>
            <person name="Wong-Bajracharya J."/>
            <person name="Merenyi Z."/>
            <person name="Ke H.-M."/>
            <person name="Monk M."/>
            <person name="Kocsube S."/>
            <person name="Drula E."/>
            <person name="Lipzen A."/>
            <person name="Balint B."/>
            <person name="Henrissat B."/>
            <person name="Andreopoulos B."/>
            <person name="Martin F.M."/>
            <person name="Harder C.B."/>
            <person name="Rigling D."/>
            <person name="Ford K.L."/>
            <person name="Foster G.D."/>
            <person name="Pangilinan J."/>
            <person name="Papanicolaou A."/>
            <person name="Barry K."/>
            <person name="LaButti K."/>
            <person name="Viragh M."/>
            <person name="Koriabine M."/>
            <person name="Yan M."/>
            <person name="Riley R."/>
            <person name="Champramary S."/>
            <person name="Plett K.L."/>
            <person name="Tsai I.J."/>
            <person name="Slot J."/>
            <person name="Sipos G."/>
            <person name="Plett J."/>
            <person name="Nagy L.G."/>
            <person name="Grigoriev I.V."/>
        </authorList>
    </citation>
    <scope>NUCLEOTIDE SEQUENCE</scope>
    <source>
        <strain evidence="2">ICMP 16352</strain>
    </source>
</reference>
<keyword evidence="3" id="KW-1185">Reference proteome</keyword>
<organism evidence="2 3">
    <name type="scientific">Armillaria novae-zelandiae</name>
    <dbReference type="NCBI Taxonomy" id="153914"/>
    <lineage>
        <taxon>Eukaryota</taxon>
        <taxon>Fungi</taxon>
        <taxon>Dikarya</taxon>
        <taxon>Basidiomycota</taxon>
        <taxon>Agaricomycotina</taxon>
        <taxon>Agaricomycetes</taxon>
        <taxon>Agaricomycetidae</taxon>
        <taxon>Agaricales</taxon>
        <taxon>Marasmiineae</taxon>
        <taxon>Physalacriaceae</taxon>
        <taxon>Armillaria</taxon>
    </lineage>
</organism>
<feature type="transmembrane region" description="Helical" evidence="1">
    <location>
        <begin position="277"/>
        <end position="295"/>
    </location>
</feature>